<dbReference type="Proteomes" id="UP000887580">
    <property type="component" value="Unplaced"/>
</dbReference>
<proteinExistence type="predicted"/>
<dbReference type="WBParaSite" id="PS1159_v2.g8154.t1">
    <property type="protein sequence ID" value="PS1159_v2.g8154.t1"/>
    <property type="gene ID" value="PS1159_v2.g8154"/>
</dbReference>
<accession>A0AC35GS79</accession>
<organism evidence="1 2">
    <name type="scientific">Panagrolaimus sp. PS1159</name>
    <dbReference type="NCBI Taxonomy" id="55785"/>
    <lineage>
        <taxon>Eukaryota</taxon>
        <taxon>Metazoa</taxon>
        <taxon>Ecdysozoa</taxon>
        <taxon>Nematoda</taxon>
        <taxon>Chromadorea</taxon>
        <taxon>Rhabditida</taxon>
        <taxon>Tylenchina</taxon>
        <taxon>Panagrolaimomorpha</taxon>
        <taxon>Panagrolaimoidea</taxon>
        <taxon>Panagrolaimidae</taxon>
        <taxon>Panagrolaimus</taxon>
    </lineage>
</organism>
<evidence type="ECO:0000313" key="1">
    <source>
        <dbReference type="Proteomes" id="UP000887580"/>
    </source>
</evidence>
<sequence length="310" mass="35684">FYEIEAFFHGALKSINSALFYGDLIAVLLRRQQQIYIYFFVHVENKFLFKFDVTVPASRVIDAEVLHFADIVIVTNFLNFQRWNLIGNFDPLYFAWGVDFTVEMFLDDLKNENLDIFDTLPYAEAITKAVGSKIWDKKVYEKSTMVIEYSNNACKIVLDKDEYLTVSGAEYIPMYLSFSSTPFRIGNDAKKDLLNFPESVIYDFLKVLGSTSSTLPTSSYSFKLAAMDDSDDPKLGYNVQIATKGHQIIPPNLAIKMYFQRLIYLYEKHTGKSVEEIKFRLSNTVLTDLQKEAFANAVNQANKIVIFSRY</sequence>
<protein>
    <submittedName>
        <fullName evidence="2">Hexamerin</fullName>
    </submittedName>
</protein>
<evidence type="ECO:0000313" key="2">
    <source>
        <dbReference type="WBParaSite" id="PS1159_v2.g8154.t1"/>
    </source>
</evidence>
<name>A0AC35GS79_9BILA</name>
<reference evidence="2" key="1">
    <citation type="submission" date="2022-11" db="UniProtKB">
        <authorList>
            <consortium name="WormBaseParasite"/>
        </authorList>
    </citation>
    <scope>IDENTIFICATION</scope>
</reference>